<name>A0A3S4NM81_9NEIS</name>
<protein>
    <submittedName>
        <fullName evidence="1">Uncharacterized protein</fullName>
    </submittedName>
</protein>
<dbReference type="Proteomes" id="UP000279284">
    <property type="component" value="Chromosome"/>
</dbReference>
<evidence type="ECO:0000313" key="2">
    <source>
        <dbReference type="Proteomes" id="UP000279284"/>
    </source>
</evidence>
<organism evidence="1 2">
    <name type="scientific">Neisseria canis</name>
    <dbReference type="NCBI Taxonomy" id="493"/>
    <lineage>
        <taxon>Bacteria</taxon>
        <taxon>Pseudomonadati</taxon>
        <taxon>Pseudomonadota</taxon>
        <taxon>Betaproteobacteria</taxon>
        <taxon>Neisseriales</taxon>
        <taxon>Neisseriaceae</taxon>
        <taxon>Neisseria</taxon>
    </lineage>
</organism>
<reference evidence="1 2" key="1">
    <citation type="submission" date="2018-12" db="EMBL/GenBank/DDBJ databases">
        <authorList>
            <consortium name="Pathogen Informatics"/>
        </authorList>
    </citation>
    <scope>NUCLEOTIDE SEQUENCE [LARGE SCALE GENOMIC DNA]</scope>
    <source>
        <strain evidence="1 2">NCTC10296</strain>
    </source>
</reference>
<dbReference type="AlphaFoldDB" id="A0A3S4NM81"/>
<evidence type="ECO:0000313" key="1">
    <source>
        <dbReference type="EMBL" id="VEE99405.1"/>
    </source>
</evidence>
<keyword evidence="2" id="KW-1185">Reference proteome</keyword>
<sequence length="55" mass="6321">MVMVVVKNACLKTGLLNDKKQCVYIWVDWVQVVFIADQLSFCCLNKHYLSQISIA</sequence>
<accession>A0A3S4NM81</accession>
<dbReference type="EMBL" id="LR134313">
    <property type="protein sequence ID" value="VEE99405.1"/>
    <property type="molecule type" value="Genomic_DNA"/>
</dbReference>
<dbReference type="KEGG" id="nci:NCTC10296_00322"/>
<proteinExistence type="predicted"/>
<gene>
    <name evidence="1" type="ORF">NCTC10296_00322</name>
</gene>